<dbReference type="EMBL" id="CP025066">
    <property type="protein sequence ID" value="AUX08084.1"/>
    <property type="molecule type" value="Genomic_DNA"/>
</dbReference>
<keyword evidence="4" id="KW-1185">Reference proteome</keyword>
<feature type="region of interest" description="Disordered" evidence="1">
    <location>
        <begin position="109"/>
        <end position="139"/>
    </location>
</feature>
<dbReference type="Pfam" id="PF26490">
    <property type="entry name" value="DUF8159"/>
    <property type="match status" value="1"/>
</dbReference>
<feature type="domain" description="DUF8159" evidence="2">
    <location>
        <begin position="4"/>
        <end position="113"/>
    </location>
</feature>
<evidence type="ECO:0000313" key="3">
    <source>
        <dbReference type="EMBL" id="AUX08084.1"/>
    </source>
</evidence>
<sequence>MTDIQGIEAELRSNGIHVESIDAGEPVDLTYMTAFPGTEVDRGEVGRVCTTFIDLYENERWEPTRIDATVVRSADDVLAYWHANPEWIEDVASGELSEVEFSALVVETITYPESSGTNREEREANDENDANDTTDGGEP</sequence>
<dbReference type="InterPro" id="IPR058473">
    <property type="entry name" value="DUF8159"/>
</dbReference>
<evidence type="ECO:0000313" key="4">
    <source>
        <dbReference type="Proteomes" id="UP000263012"/>
    </source>
</evidence>
<dbReference type="RefSeq" id="WP_193588493.1">
    <property type="nucleotide sequence ID" value="NZ_CP025066.1"/>
</dbReference>
<accession>A0A343TG62</accession>
<feature type="compositionally biased region" description="Acidic residues" evidence="1">
    <location>
        <begin position="123"/>
        <end position="139"/>
    </location>
</feature>
<evidence type="ECO:0000256" key="1">
    <source>
        <dbReference type="SAM" id="MobiDB-lite"/>
    </source>
</evidence>
<dbReference type="OrthoDB" id="290983at2157"/>
<dbReference type="KEGG" id="hdf:AArcSl_0431"/>
<evidence type="ECO:0000259" key="2">
    <source>
        <dbReference type="Pfam" id="PF26490"/>
    </source>
</evidence>
<dbReference type="AlphaFoldDB" id="A0A343TG62"/>
<name>A0A343TG62_9EURY</name>
<protein>
    <recommendedName>
        <fullName evidence="2">DUF8159 domain-containing protein</fullName>
    </recommendedName>
</protein>
<dbReference type="Proteomes" id="UP000263012">
    <property type="component" value="Chromosome"/>
</dbReference>
<organism evidence="3 4">
    <name type="scientific">Halalkaliarchaeum desulfuricum</name>
    <dbReference type="NCBI Taxonomy" id="2055893"/>
    <lineage>
        <taxon>Archaea</taxon>
        <taxon>Methanobacteriati</taxon>
        <taxon>Methanobacteriota</taxon>
        <taxon>Stenosarchaea group</taxon>
        <taxon>Halobacteria</taxon>
        <taxon>Halobacteriales</taxon>
        <taxon>Haloferacaceae</taxon>
        <taxon>Halalkaliarchaeum</taxon>
    </lineage>
</organism>
<reference evidence="4" key="1">
    <citation type="submission" date="2017-11" db="EMBL/GenBank/DDBJ databases">
        <title>Phenotypic and genomic properties of facultatively anaerobic sulfur-reducing natronoarchaea from hypersaline soda lakes.</title>
        <authorList>
            <person name="Sorokin D.Y."/>
            <person name="Kublanov I.V."/>
            <person name="Roman P."/>
            <person name="Sinninghe Damste J.S."/>
            <person name="Golyshin P.N."/>
            <person name="Rojo D."/>
            <person name="Ciordia S."/>
            <person name="Mena M.D.C."/>
            <person name="Ferrer M."/>
            <person name="Messina E."/>
            <person name="Smedile F."/>
            <person name="La Spada G."/>
            <person name="La Cono V."/>
            <person name="Yakimov M.M."/>
        </authorList>
    </citation>
    <scope>NUCLEOTIDE SEQUENCE [LARGE SCALE GENOMIC DNA]</scope>
    <source>
        <strain evidence="4">AArc-Sl</strain>
    </source>
</reference>
<proteinExistence type="predicted"/>
<gene>
    <name evidence="3" type="ORF">AArcSl_0431</name>
</gene>
<dbReference type="GeneID" id="37876767"/>